<comment type="catalytic activity">
    <reaction evidence="5">
        <text>lipid IVA (E. coli) + CMP-3-deoxy-beta-D-manno-octulosonate = alpha-Kdo-(2-&gt;6)-lipid IVA (E. coli) + CMP + H(+)</text>
        <dbReference type="Rhea" id="RHEA:28066"/>
        <dbReference type="ChEBI" id="CHEBI:15378"/>
        <dbReference type="ChEBI" id="CHEBI:58603"/>
        <dbReference type="ChEBI" id="CHEBI:60364"/>
        <dbReference type="ChEBI" id="CHEBI:60377"/>
        <dbReference type="ChEBI" id="CHEBI:85987"/>
        <dbReference type="EC" id="2.4.99.12"/>
    </reaction>
</comment>
<reference evidence="7" key="1">
    <citation type="submission" date="2018-06" db="EMBL/GenBank/DDBJ databases">
        <authorList>
            <person name="Zhirakovskaya E."/>
        </authorList>
    </citation>
    <scope>NUCLEOTIDE SEQUENCE</scope>
</reference>
<dbReference type="AlphaFoldDB" id="A0A3B1BJN0"/>
<dbReference type="PANTHER" id="PTHR42755:SF1">
    <property type="entry name" value="3-DEOXY-D-MANNO-OCTULOSONIC ACID TRANSFERASE, MITOCHONDRIAL-RELATED"/>
    <property type="match status" value="1"/>
</dbReference>
<evidence type="ECO:0000256" key="2">
    <source>
        <dbReference type="ARBA" id="ARBA00012621"/>
    </source>
</evidence>
<evidence type="ECO:0000259" key="6">
    <source>
        <dbReference type="Pfam" id="PF04413"/>
    </source>
</evidence>
<dbReference type="Gene3D" id="3.40.50.2000">
    <property type="entry name" value="Glycogen Phosphorylase B"/>
    <property type="match status" value="1"/>
</dbReference>
<accession>A0A3B1BJN0</accession>
<evidence type="ECO:0000256" key="1">
    <source>
        <dbReference type="ARBA" id="ARBA00006380"/>
    </source>
</evidence>
<dbReference type="FunFam" id="3.40.50.2000:FF:000032">
    <property type="entry name" value="3-deoxy-D-manno-octulosonic acid transferase"/>
    <property type="match status" value="1"/>
</dbReference>
<organism evidence="7">
    <name type="scientific">hydrothermal vent metagenome</name>
    <dbReference type="NCBI Taxonomy" id="652676"/>
    <lineage>
        <taxon>unclassified sequences</taxon>
        <taxon>metagenomes</taxon>
        <taxon>ecological metagenomes</taxon>
    </lineage>
</organism>
<comment type="similarity">
    <text evidence="1">Belongs to the glycosyltransferase group 1 family. Glycosyltransferase 30 subfamily.</text>
</comment>
<name>A0A3B1BJN0_9ZZZZ</name>
<dbReference type="InterPro" id="IPR038107">
    <property type="entry name" value="Glycos_transf_N_sf"/>
</dbReference>
<evidence type="ECO:0000256" key="5">
    <source>
        <dbReference type="ARBA" id="ARBA00049183"/>
    </source>
</evidence>
<dbReference type="PANTHER" id="PTHR42755">
    <property type="entry name" value="3-DEOXY-MANNO-OCTULOSONATE CYTIDYLYLTRANSFERASE"/>
    <property type="match status" value="1"/>
</dbReference>
<keyword evidence="3 7" id="KW-0808">Transferase</keyword>
<dbReference type="InterPro" id="IPR007507">
    <property type="entry name" value="Glycos_transf_N"/>
</dbReference>
<evidence type="ECO:0000256" key="4">
    <source>
        <dbReference type="ARBA" id="ARBA00031445"/>
    </source>
</evidence>
<proteinExistence type="inferred from homology"/>
<dbReference type="SUPFAM" id="SSF53756">
    <property type="entry name" value="UDP-Glycosyltransferase/glycogen phosphorylase"/>
    <property type="match status" value="1"/>
</dbReference>
<dbReference type="EC" id="2.4.99.12" evidence="2"/>
<evidence type="ECO:0000256" key="3">
    <source>
        <dbReference type="ARBA" id="ARBA00022679"/>
    </source>
</evidence>
<feature type="domain" description="3-deoxy-D-manno-octulosonic-acid transferase N-terminal" evidence="6">
    <location>
        <begin position="32"/>
        <end position="210"/>
    </location>
</feature>
<dbReference type="GO" id="GO:0005886">
    <property type="term" value="C:plasma membrane"/>
    <property type="evidence" value="ECO:0007669"/>
    <property type="project" value="TreeGrafter"/>
</dbReference>
<dbReference type="GO" id="GO:0009245">
    <property type="term" value="P:lipid A biosynthetic process"/>
    <property type="evidence" value="ECO:0007669"/>
    <property type="project" value="TreeGrafter"/>
</dbReference>
<dbReference type="EMBL" id="UOFX01000077">
    <property type="protein sequence ID" value="VAX10790.1"/>
    <property type="molecule type" value="Genomic_DNA"/>
</dbReference>
<protein>
    <recommendedName>
        <fullName evidence="2">lipid IVA 3-deoxy-D-manno-octulosonic acid transferase</fullName>
        <ecNumber evidence="2">2.4.99.12</ecNumber>
    </recommendedName>
    <alternativeName>
        <fullName evidence="4">Lipid IV(A) 3-deoxy-D-manno-octulosonic acid transferase</fullName>
    </alternativeName>
</protein>
<dbReference type="GO" id="GO:0043842">
    <property type="term" value="F:Kdo transferase activity"/>
    <property type="evidence" value="ECO:0007669"/>
    <property type="project" value="UniProtKB-EC"/>
</dbReference>
<dbReference type="Pfam" id="PF04413">
    <property type="entry name" value="Glycos_transf_N"/>
    <property type="match status" value="1"/>
</dbReference>
<dbReference type="NCBIfam" id="NF004388">
    <property type="entry name" value="PRK05749.1-4"/>
    <property type="match status" value="1"/>
</dbReference>
<dbReference type="InterPro" id="IPR039901">
    <property type="entry name" value="Kdotransferase"/>
</dbReference>
<evidence type="ECO:0000313" key="7">
    <source>
        <dbReference type="EMBL" id="VAX10790.1"/>
    </source>
</evidence>
<dbReference type="Gene3D" id="3.40.50.11720">
    <property type="entry name" value="3-Deoxy-D-manno-octulosonic-acid transferase, N-terminal domain"/>
    <property type="match status" value="1"/>
</dbReference>
<gene>
    <name evidence="7" type="ORF">MNBD_GAMMA26-2044</name>
</gene>
<dbReference type="FunFam" id="3.40.50.11720:FF:000001">
    <property type="entry name" value="3-deoxy-D-manno-octulosonic acid transferase"/>
    <property type="match status" value="1"/>
</dbReference>
<sequence>MRNIYTALLTIALPIILLRLLWRSLKAPGYRERWQERLGLFKPFDVTNTIWIHAVSVGEVQAVVPLIKQLQEHHPDQPIVITTTTPTGSQRVKELFGDDLFHVYAPYDLPLIIERFIERAKPRMMVLIETEIWPNLLAICKQHGIPSLLANARLSKRSATGYARLGKFTRQTFGNITQVAAQAAMDAKHFADLGVSPDRIKVTGSIKFDARLPRSLNEQAEVIRRTWGHDRSVWVAASTHEGEDEQVLDAHARIRNQIPGTLLVLVPRHPERFDSAAVLCRKRGLNLVRRSEQKNCTPDTTVFLGDSIGELPVFLAGADVAFMGGSLVQHGGHNMLEPAALGVPVVFGPHNFNFAAISELLLEEEAALRVQSAEELSTVVEGWLGDAIERSLVGENGRRVVEQNRGALQKLVELIEQMLRQ</sequence>
<keyword evidence="7" id="KW-0328">Glycosyltransferase</keyword>